<dbReference type="Pfam" id="PF13577">
    <property type="entry name" value="SnoaL_4"/>
    <property type="match status" value="1"/>
</dbReference>
<dbReference type="EMBL" id="JACMYC010000001">
    <property type="protein sequence ID" value="MBC2959029.1"/>
    <property type="molecule type" value="Genomic_DNA"/>
</dbReference>
<dbReference type="InterPro" id="IPR037401">
    <property type="entry name" value="SnoaL-like"/>
</dbReference>
<feature type="domain" description="SnoaL-like" evidence="1">
    <location>
        <begin position="28"/>
        <end position="147"/>
    </location>
</feature>
<evidence type="ECO:0000313" key="3">
    <source>
        <dbReference type="Proteomes" id="UP000604001"/>
    </source>
</evidence>
<dbReference type="InterPro" id="IPR032710">
    <property type="entry name" value="NTF2-like_dom_sf"/>
</dbReference>
<protein>
    <submittedName>
        <fullName evidence="2">Nuclear transport factor 2 family protein</fullName>
    </submittedName>
</protein>
<keyword evidence="3" id="KW-1185">Reference proteome</keyword>
<dbReference type="CDD" id="cd00531">
    <property type="entry name" value="NTF2_like"/>
    <property type="match status" value="1"/>
</dbReference>
<reference evidence="2 3" key="1">
    <citation type="submission" date="2020-08" db="EMBL/GenBank/DDBJ databases">
        <title>novel species in genus Nocardioides.</title>
        <authorList>
            <person name="Zhang G."/>
        </authorList>
    </citation>
    <scope>NUCLEOTIDE SEQUENCE [LARGE SCALE GENOMIC DNA]</scope>
    <source>
        <strain evidence="2 3">SC8A-24</strain>
    </source>
</reference>
<dbReference type="SUPFAM" id="SSF54427">
    <property type="entry name" value="NTF2-like"/>
    <property type="match status" value="1"/>
</dbReference>
<proteinExistence type="predicted"/>
<sequence>MRSRFRTRPPAYLRHGPAPAARLRGVDSARAIENLLYRYAEHVDAGDLDGVAALFEHGSVVGHEGPAAVKQMYAATLRLHEPTGRPLSHHVVSNPIIDVDEAAGTATCRSRFTVLQATPDLPLQAVAAGRYVDTFTRVDGTWWFATRSMRLDLTGDLSQHLLG</sequence>
<dbReference type="Gene3D" id="3.10.450.50">
    <property type="match status" value="1"/>
</dbReference>
<organism evidence="2 3">
    <name type="scientific">Nocardioides deserti</name>
    <dbReference type="NCBI Taxonomy" id="1588644"/>
    <lineage>
        <taxon>Bacteria</taxon>
        <taxon>Bacillati</taxon>
        <taxon>Actinomycetota</taxon>
        <taxon>Actinomycetes</taxon>
        <taxon>Propionibacteriales</taxon>
        <taxon>Nocardioidaceae</taxon>
        <taxon>Nocardioides</taxon>
    </lineage>
</organism>
<comment type="caution">
    <text evidence="2">The sequence shown here is derived from an EMBL/GenBank/DDBJ whole genome shotgun (WGS) entry which is preliminary data.</text>
</comment>
<gene>
    <name evidence="2" type="ORF">H7344_01810</name>
</gene>
<evidence type="ECO:0000313" key="2">
    <source>
        <dbReference type="EMBL" id="MBC2959029.1"/>
    </source>
</evidence>
<dbReference type="Proteomes" id="UP000604001">
    <property type="component" value="Unassembled WGS sequence"/>
</dbReference>
<accession>A0ABR6U3Q1</accession>
<evidence type="ECO:0000259" key="1">
    <source>
        <dbReference type="Pfam" id="PF13577"/>
    </source>
</evidence>
<name>A0ABR6U3Q1_9ACTN</name>